<feature type="compositionally biased region" description="Basic and acidic residues" evidence="1">
    <location>
        <begin position="61"/>
        <end position="73"/>
    </location>
</feature>
<accession>F8PBE8</accession>
<feature type="compositionally biased region" description="Basic and acidic residues" evidence="1">
    <location>
        <begin position="113"/>
        <end position="122"/>
    </location>
</feature>
<dbReference type="AlphaFoldDB" id="F8PBE8"/>
<feature type="compositionally biased region" description="Acidic residues" evidence="1">
    <location>
        <begin position="74"/>
        <end position="86"/>
    </location>
</feature>
<evidence type="ECO:0000313" key="2">
    <source>
        <dbReference type="EMBL" id="EGO19588.1"/>
    </source>
</evidence>
<organism>
    <name type="scientific">Serpula lacrymans var. lacrymans (strain S7.9)</name>
    <name type="common">Dry rot fungus</name>
    <dbReference type="NCBI Taxonomy" id="578457"/>
    <lineage>
        <taxon>Eukaryota</taxon>
        <taxon>Fungi</taxon>
        <taxon>Dikarya</taxon>
        <taxon>Basidiomycota</taxon>
        <taxon>Agaricomycotina</taxon>
        <taxon>Agaricomycetes</taxon>
        <taxon>Agaricomycetidae</taxon>
        <taxon>Boletales</taxon>
        <taxon>Coniophorineae</taxon>
        <taxon>Serpulaceae</taxon>
        <taxon>Serpula</taxon>
    </lineage>
</organism>
<proteinExistence type="predicted"/>
<evidence type="ECO:0000256" key="1">
    <source>
        <dbReference type="SAM" id="MobiDB-lite"/>
    </source>
</evidence>
<dbReference type="KEGG" id="sla:SERLADRAFT_443058"/>
<reference evidence="2" key="1">
    <citation type="submission" date="2011-04" db="EMBL/GenBank/DDBJ databases">
        <title>Evolution of plant cell wall degrading machinery underlies the functional diversity of forest fungi.</title>
        <authorList>
            <consortium name="US DOE Joint Genome Institute (JGI-PGF)"/>
            <person name="Eastwood D.C."/>
            <person name="Floudas D."/>
            <person name="Binder M."/>
            <person name="Majcherczyk A."/>
            <person name="Schneider P."/>
            <person name="Aerts A."/>
            <person name="Asiegbu F.O."/>
            <person name="Baker S.E."/>
            <person name="Barry K."/>
            <person name="Bendiksby M."/>
            <person name="Blumentritt M."/>
            <person name="Coutinho P.M."/>
            <person name="Cullen D."/>
            <person name="Cullen D."/>
            <person name="Gathman A."/>
            <person name="Goodell B."/>
            <person name="Henrissat B."/>
            <person name="Ihrmark K."/>
            <person name="Kauserud H."/>
            <person name="Kohler A."/>
            <person name="LaButti K."/>
            <person name="Lapidus A."/>
            <person name="Lavin J.L."/>
            <person name="Lee Y.-H."/>
            <person name="Lindquist E."/>
            <person name="Lilly W."/>
            <person name="Lucas S."/>
            <person name="Morin E."/>
            <person name="Murat C."/>
            <person name="Oguiza J.A."/>
            <person name="Park J."/>
            <person name="Pisabarro A.G."/>
            <person name="Riley R."/>
            <person name="Rosling A."/>
            <person name="Salamov A."/>
            <person name="Schmidt O."/>
            <person name="Schmutz J."/>
            <person name="Skrede I."/>
            <person name="Stenlid J."/>
            <person name="Wiebenga A."/>
            <person name="Xie X."/>
            <person name="Kues U."/>
            <person name="Hibbett D.S."/>
            <person name="Hoffmeister D."/>
            <person name="Hogberg N."/>
            <person name="Martin F."/>
            <person name="Grigoriev I.V."/>
            <person name="Watkinson S.C."/>
        </authorList>
    </citation>
    <scope>NUCLEOTIDE SEQUENCE</scope>
    <source>
        <strain evidence="2">S7.9</strain>
    </source>
</reference>
<protein>
    <submittedName>
        <fullName evidence="2">Uncharacterized protein</fullName>
    </submittedName>
</protein>
<dbReference type="Proteomes" id="UP000008064">
    <property type="component" value="Unassembled WGS sequence"/>
</dbReference>
<dbReference type="HOGENOM" id="CLU_1960905_0_0_1"/>
<dbReference type="RefSeq" id="XP_007323721.1">
    <property type="nucleotide sequence ID" value="XM_007323659.1"/>
</dbReference>
<name>F8PBE8_SERL9</name>
<feature type="region of interest" description="Disordered" evidence="1">
    <location>
        <begin position="50"/>
        <end position="128"/>
    </location>
</feature>
<sequence length="128" mass="14362">MTYLWSGIACTLRTRIEGRLLAKDPVRNPSNTFTVHETKSAAEALLQRDCFDTNPAYSDNEDNKSDSTDHDNDTESSDSESSESEGDTGSHKQQLKKLEKKTEKLAKKKSKRITKDSDDKDTSVNLFS</sequence>
<dbReference type="GeneID" id="18815842"/>
<dbReference type="EMBL" id="GL945443">
    <property type="protein sequence ID" value="EGO19588.1"/>
    <property type="molecule type" value="Genomic_DNA"/>
</dbReference>
<gene>
    <name evidence="2" type="ORF">SERLADRAFT_443058</name>
</gene>
<feature type="compositionally biased region" description="Basic and acidic residues" evidence="1">
    <location>
        <begin position="96"/>
        <end position="105"/>
    </location>
</feature>